<reference evidence="2 3" key="1">
    <citation type="journal article" date="2016" name="Front. Microbiol.">
        <title>Genome and transcriptome sequences reveal the specific parasitism of the nematophagous Purpureocillium lilacinum 36-1.</title>
        <authorList>
            <person name="Xie J."/>
            <person name="Li S."/>
            <person name="Mo C."/>
            <person name="Xiao X."/>
            <person name="Peng D."/>
            <person name="Wang G."/>
            <person name="Xiao Y."/>
        </authorList>
    </citation>
    <scope>NUCLEOTIDE SEQUENCE [LARGE SCALE GENOMIC DNA]</scope>
    <source>
        <strain evidence="2 3">36-1</strain>
    </source>
</reference>
<comment type="caution">
    <text evidence="2">The sequence shown here is derived from an EMBL/GenBank/DDBJ whole genome shotgun (WGS) entry which is preliminary data.</text>
</comment>
<dbReference type="AlphaFoldDB" id="A0A2U3DUR7"/>
<evidence type="ECO:0000313" key="3">
    <source>
        <dbReference type="Proteomes" id="UP000245956"/>
    </source>
</evidence>
<feature type="region of interest" description="Disordered" evidence="1">
    <location>
        <begin position="102"/>
        <end position="127"/>
    </location>
</feature>
<dbReference type="Proteomes" id="UP000245956">
    <property type="component" value="Unassembled WGS sequence"/>
</dbReference>
<evidence type="ECO:0000256" key="1">
    <source>
        <dbReference type="SAM" id="MobiDB-lite"/>
    </source>
</evidence>
<accession>A0A2U3DUR7</accession>
<name>A0A2U3DUR7_PURLI</name>
<gene>
    <name evidence="2" type="ORF">PCL_05481</name>
</gene>
<dbReference type="EMBL" id="LCWV01000028">
    <property type="protein sequence ID" value="PWI66003.1"/>
    <property type="molecule type" value="Genomic_DNA"/>
</dbReference>
<feature type="region of interest" description="Disordered" evidence="1">
    <location>
        <begin position="317"/>
        <end position="341"/>
    </location>
</feature>
<evidence type="ECO:0000313" key="2">
    <source>
        <dbReference type="EMBL" id="PWI66003.1"/>
    </source>
</evidence>
<organism evidence="2 3">
    <name type="scientific">Purpureocillium lilacinum</name>
    <name type="common">Paecilomyces lilacinus</name>
    <dbReference type="NCBI Taxonomy" id="33203"/>
    <lineage>
        <taxon>Eukaryota</taxon>
        <taxon>Fungi</taxon>
        <taxon>Dikarya</taxon>
        <taxon>Ascomycota</taxon>
        <taxon>Pezizomycotina</taxon>
        <taxon>Sordariomycetes</taxon>
        <taxon>Hypocreomycetidae</taxon>
        <taxon>Hypocreales</taxon>
        <taxon>Ophiocordycipitaceae</taxon>
        <taxon>Purpureocillium</taxon>
    </lineage>
</organism>
<protein>
    <submittedName>
        <fullName evidence="2">Uncharacterized protein</fullName>
    </submittedName>
</protein>
<feature type="region of interest" description="Disordered" evidence="1">
    <location>
        <begin position="255"/>
        <end position="276"/>
    </location>
</feature>
<sequence length="341" mass="36317">MGAMSGQARGIPMQQQQDGKPRARLLEEAALTTSREVGTVADALAASGVRRDKNRAGCPRFTVQTGDGDLDSKFSVLISRTAKIPKGDVKRLRTSGCIMQVPAPRLASPPTPPTPSRPSRVPLHCQSRPHSCPPALRVFETLQPRASEPARPSLVISRVPAASVHQNRIHVPCLISFRCKPPPSAGTCAAKQSGGSGSSSSGGSGTCNPGWWLGKVIPSMPLDPSIHPSLCLPACTANPSPTHHRSRYYCGRRSRLAGPPTPAPTRPTVAPADPLSTCLPPRGAQAAIDNRRDTKMLSSQVRSRVSFESARHLTLGRESEFHDYLSDPAPGRIHNAPAPRP</sequence>
<proteinExistence type="predicted"/>
<feature type="region of interest" description="Disordered" evidence="1">
    <location>
        <begin position="1"/>
        <end position="22"/>
    </location>
</feature>
<feature type="compositionally biased region" description="Pro residues" evidence="1">
    <location>
        <begin position="107"/>
        <end position="116"/>
    </location>
</feature>